<dbReference type="OrthoDB" id="9764271at2"/>
<feature type="chain" id="PRO_5004377440" description="VCBS repeat-containing protein" evidence="2">
    <location>
        <begin position="22"/>
        <end position="418"/>
    </location>
</feature>
<protein>
    <recommendedName>
        <fullName evidence="5">VCBS repeat-containing protein</fullName>
    </recommendedName>
</protein>
<dbReference type="EMBL" id="CP005957">
    <property type="protein sequence ID" value="AGL62208.1"/>
    <property type="molecule type" value="Genomic_DNA"/>
</dbReference>
<reference evidence="3 4" key="1">
    <citation type="journal article" date="2013" name="Nat. Biotechnol.">
        <title>Genome sequences of rare, uncultured bacteria obtained by differential coverage binning of multiple metagenomes.</title>
        <authorList>
            <person name="Albertsen M."/>
            <person name="Hugenholtz P."/>
            <person name="Skarshewski A."/>
            <person name="Nielsen K.L."/>
            <person name="Tyson G.W."/>
            <person name="Nielsen P.H."/>
        </authorList>
    </citation>
    <scope>NUCLEOTIDE SEQUENCE [LARGE SCALE GENOMIC DNA]</scope>
    <source>
        <strain evidence="3">TM71</strain>
    </source>
</reference>
<proteinExistence type="predicted"/>
<dbReference type="AlphaFoldDB" id="R4PKX6"/>
<dbReference type="SUPFAM" id="SSF69318">
    <property type="entry name" value="Integrin alpha N-terminal domain"/>
    <property type="match status" value="1"/>
</dbReference>
<dbReference type="InterPro" id="IPR028994">
    <property type="entry name" value="Integrin_alpha_N"/>
</dbReference>
<accession>R4PKX6</accession>
<dbReference type="InterPro" id="IPR013517">
    <property type="entry name" value="FG-GAP"/>
</dbReference>
<dbReference type="Gene3D" id="2.40.128.340">
    <property type="match status" value="1"/>
</dbReference>
<dbReference type="HOGENOM" id="CLU_656710_0_0_0"/>
<dbReference type="PATRIC" id="fig|1332188.3.peg.491"/>
<dbReference type="KEGG" id="saal:L336_0504"/>
<feature type="signal peptide" evidence="2">
    <location>
        <begin position="1"/>
        <end position="21"/>
    </location>
</feature>
<evidence type="ECO:0000313" key="3">
    <source>
        <dbReference type="EMBL" id="AGL62208.1"/>
    </source>
</evidence>
<dbReference type="STRING" id="1332188.L336_0504"/>
<evidence type="ECO:0000256" key="2">
    <source>
        <dbReference type="SAM" id="SignalP"/>
    </source>
</evidence>
<keyword evidence="1 2" id="KW-0732">Signal</keyword>
<gene>
    <name evidence="3" type="ORF">L336_0504</name>
</gene>
<sequence>MMKKGLYLSAFLLIVCVFAHAPSVNAATFDPGRIIDDAVFTNYTSMNVANIQSFLNSKVPSCDTNGTQPASDFGRPDLTHAQYAALKGWQAPPYTCLRDYTENGKSAAQVIYDVSQQYHINPQVFIVLLQKETGLVTDTWPLAWQYRTATGYGCPDSTPGVCDSTYNGYTNQVSWAGRLFRSVVDQSPSWYSPYVMGPNYVQWSPNASCGGTIVNVQNWSTAALYDYTPYQPNAAALAAGYGKGDSCSAYGNRNFFLYFTEWFGDTTLPDRPLITNYNSNLCTYLKATREPHISYCTPVQSGDFNGDGYADLAVTSTYPDGQSFNLWLFPGSATGLGDPVFQQHFSSSQYWMINNLKITATNINGDAYTDLTMFAANAYDGITVVQINGDASGLKSAPVMNTVRNLQPNLGWRWSNIR</sequence>
<organism evidence="3 4">
    <name type="scientific">Candidatus Saccharimonas aalborgensis</name>
    <dbReference type="NCBI Taxonomy" id="1332188"/>
    <lineage>
        <taxon>Bacteria</taxon>
        <taxon>Candidatus Saccharimonadota</taxon>
        <taxon>Candidatus Saccharimonadia</taxon>
        <taxon>Candidatus Saccharimonadales</taxon>
        <taxon>Candidatus Saccharimonadaceae</taxon>
        <taxon>Candidatus Saccharimonas</taxon>
    </lineage>
</organism>
<evidence type="ECO:0000313" key="4">
    <source>
        <dbReference type="Proteomes" id="UP000013893"/>
    </source>
</evidence>
<dbReference type="Proteomes" id="UP000013893">
    <property type="component" value="Chromosome"/>
</dbReference>
<evidence type="ECO:0008006" key="5">
    <source>
        <dbReference type="Google" id="ProtNLM"/>
    </source>
</evidence>
<evidence type="ECO:0000256" key="1">
    <source>
        <dbReference type="ARBA" id="ARBA00022729"/>
    </source>
</evidence>
<dbReference type="Pfam" id="PF01839">
    <property type="entry name" value="FG-GAP"/>
    <property type="match status" value="1"/>
</dbReference>
<name>R4PKX6_9BACT</name>
<keyword evidence="4" id="KW-1185">Reference proteome</keyword>
<dbReference type="RefSeq" id="WP_015641658.1">
    <property type="nucleotide sequence ID" value="NC_021219.1"/>
</dbReference>